<dbReference type="EMBL" id="JAUSUD010000005">
    <property type="protein sequence ID" value="MDQ0230303.1"/>
    <property type="molecule type" value="Genomic_DNA"/>
</dbReference>
<dbReference type="PANTHER" id="PTHR22946">
    <property type="entry name" value="DIENELACTONE HYDROLASE DOMAIN-CONTAINING PROTEIN-RELATED"/>
    <property type="match status" value="1"/>
</dbReference>
<comment type="caution">
    <text evidence="3">The sequence shown here is derived from an EMBL/GenBank/DDBJ whole genome shotgun (WGS) entry which is preliminary data.</text>
</comment>
<keyword evidence="4" id="KW-1185">Reference proteome</keyword>
<dbReference type="Pfam" id="PF00326">
    <property type="entry name" value="Peptidase_S9"/>
    <property type="match status" value="1"/>
</dbReference>
<dbReference type="Proteomes" id="UP001234495">
    <property type="component" value="Unassembled WGS sequence"/>
</dbReference>
<name>A0ABT9ZDH8_9BACI</name>
<feature type="domain" description="Peptidase S9 prolyl oligopeptidase catalytic" evidence="2">
    <location>
        <begin position="47"/>
        <end position="247"/>
    </location>
</feature>
<dbReference type="PANTHER" id="PTHR22946:SF9">
    <property type="entry name" value="POLYKETIDE TRANSFERASE AF380"/>
    <property type="match status" value="1"/>
</dbReference>
<evidence type="ECO:0000259" key="2">
    <source>
        <dbReference type="Pfam" id="PF00326"/>
    </source>
</evidence>
<dbReference type="RefSeq" id="WP_307339380.1">
    <property type="nucleotide sequence ID" value="NZ_JAUSUD010000005.1"/>
</dbReference>
<keyword evidence="1 3" id="KW-0378">Hydrolase</keyword>
<accession>A0ABT9ZDH8</accession>
<evidence type="ECO:0000256" key="1">
    <source>
        <dbReference type="ARBA" id="ARBA00022801"/>
    </source>
</evidence>
<gene>
    <name evidence="3" type="ORF">J2S19_001557</name>
</gene>
<evidence type="ECO:0000313" key="4">
    <source>
        <dbReference type="Proteomes" id="UP001234495"/>
    </source>
</evidence>
<protein>
    <submittedName>
        <fullName evidence="3">Dienelactone hydrolase</fullName>
    </submittedName>
</protein>
<organism evidence="3 4">
    <name type="scientific">Metabacillus malikii</name>
    <dbReference type="NCBI Taxonomy" id="1504265"/>
    <lineage>
        <taxon>Bacteria</taxon>
        <taxon>Bacillati</taxon>
        <taxon>Bacillota</taxon>
        <taxon>Bacilli</taxon>
        <taxon>Bacillales</taxon>
        <taxon>Bacillaceae</taxon>
        <taxon>Metabacillus</taxon>
    </lineage>
</organism>
<dbReference type="GO" id="GO:0016787">
    <property type="term" value="F:hydrolase activity"/>
    <property type="evidence" value="ECO:0007669"/>
    <property type="project" value="UniProtKB-KW"/>
</dbReference>
<dbReference type="Gene3D" id="3.40.50.1820">
    <property type="entry name" value="alpha/beta hydrolase"/>
    <property type="match status" value="1"/>
</dbReference>
<dbReference type="SUPFAM" id="SSF53474">
    <property type="entry name" value="alpha/beta-Hydrolases"/>
    <property type="match status" value="1"/>
</dbReference>
<reference evidence="3 4" key="1">
    <citation type="submission" date="2023-07" db="EMBL/GenBank/DDBJ databases">
        <title>Genomic Encyclopedia of Type Strains, Phase IV (KMG-IV): sequencing the most valuable type-strain genomes for metagenomic binning, comparative biology and taxonomic classification.</title>
        <authorList>
            <person name="Goeker M."/>
        </authorList>
    </citation>
    <scope>NUCLEOTIDE SEQUENCE [LARGE SCALE GENOMIC DNA]</scope>
    <source>
        <strain evidence="3 4">DSM 29005</strain>
    </source>
</reference>
<dbReference type="InterPro" id="IPR029058">
    <property type="entry name" value="AB_hydrolase_fold"/>
</dbReference>
<dbReference type="InterPro" id="IPR001375">
    <property type="entry name" value="Peptidase_S9_cat"/>
</dbReference>
<sequence length="251" mass="27988">MSNIVKSDMKINHLGRDIFGVSYMPNKMDKCPVVIFSHGYNGTNDDFKMNSEFLASNGIGAFCFDFCGGSVKSKSDLETTEMTIFTEKEDLCAVIHYLRDWKNVDSDNIFLFGGSQGGLVTALAADENIEKIKGMLLLYPALGIAENWNGKFPTLDSIPDTYELWGMTLGRNFFESLHGYSIFEHIGKFNKQVLIFHGDQDEIVPLEYGEKAANLYPHARIEVLAGEGHGFSESGNKIVSQMTYEFVKANA</sequence>
<dbReference type="InterPro" id="IPR050261">
    <property type="entry name" value="FrsA_esterase"/>
</dbReference>
<evidence type="ECO:0000313" key="3">
    <source>
        <dbReference type="EMBL" id="MDQ0230303.1"/>
    </source>
</evidence>
<proteinExistence type="predicted"/>